<evidence type="ECO:0000313" key="6">
    <source>
        <dbReference type="EMBL" id="KNC21419.1"/>
    </source>
</evidence>
<evidence type="ECO:0000313" key="7">
    <source>
        <dbReference type="Proteomes" id="UP000037069"/>
    </source>
</evidence>
<reference evidence="6 7" key="1">
    <citation type="journal article" date="2015" name="Nat. Commun.">
        <title>Lucilia cuprina genome unlocks parasitic fly biology to underpin future interventions.</title>
        <authorList>
            <person name="Anstead C.A."/>
            <person name="Korhonen P.K."/>
            <person name="Young N.D."/>
            <person name="Hall R.S."/>
            <person name="Jex A.R."/>
            <person name="Murali S.C."/>
            <person name="Hughes D.S."/>
            <person name="Lee S.F."/>
            <person name="Perry T."/>
            <person name="Stroehlein A.J."/>
            <person name="Ansell B.R."/>
            <person name="Breugelmans B."/>
            <person name="Hofmann A."/>
            <person name="Qu J."/>
            <person name="Dugan S."/>
            <person name="Lee S.L."/>
            <person name="Chao H."/>
            <person name="Dinh H."/>
            <person name="Han Y."/>
            <person name="Doddapaneni H.V."/>
            <person name="Worley K.C."/>
            <person name="Muzny D.M."/>
            <person name="Ioannidis P."/>
            <person name="Waterhouse R.M."/>
            <person name="Zdobnov E.M."/>
            <person name="James P.J."/>
            <person name="Bagnall N.H."/>
            <person name="Kotze A.C."/>
            <person name="Gibbs R.A."/>
            <person name="Richards S."/>
            <person name="Batterham P."/>
            <person name="Gasser R.B."/>
        </authorList>
    </citation>
    <scope>NUCLEOTIDE SEQUENCE [LARGE SCALE GENOMIC DNA]</scope>
    <source>
        <strain evidence="6 7">LS</strain>
        <tissue evidence="6">Full body</tissue>
    </source>
</reference>
<gene>
    <name evidence="6" type="ORF">FF38_12563</name>
</gene>
<feature type="binding site" evidence="5">
    <location>
        <position position="623"/>
    </location>
    <ligand>
        <name>Fe cation</name>
        <dbReference type="ChEBI" id="CHEBI:24875"/>
        <note>catalytic</note>
    </ligand>
</feature>
<comment type="similarity">
    <text evidence="1">Belongs to the carotenoid oxygenase family.</text>
</comment>
<keyword evidence="3" id="KW-0560">Oxidoreductase</keyword>
<dbReference type="GO" id="GO:0042574">
    <property type="term" value="P:retinal metabolic process"/>
    <property type="evidence" value="ECO:0007669"/>
    <property type="project" value="TreeGrafter"/>
</dbReference>
<accession>A0A0L0BQD9</accession>
<dbReference type="PANTHER" id="PTHR10543:SF24">
    <property type="entry name" value="CAROTENOID ISOMEROOXYGENASE"/>
    <property type="match status" value="1"/>
</dbReference>
<dbReference type="Proteomes" id="UP000037069">
    <property type="component" value="Unassembled WGS sequence"/>
</dbReference>
<dbReference type="PANTHER" id="PTHR10543">
    <property type="entry name" value="BETA-CAROTENE DIOXYGENASE"/>
    <property type="match status" value="1"/>
</dbReference>
<proteinExistence type="inferred from homology"/>
<organism evidence="6 7">
    <name type="scientific">Lucilia cuprina</name>
    <name type="common">Green bottle fly</name>
    <name type="synonym">Australian sheep blowfly</name>
    <dbReference type="NCBI Taxonomy" id="7375"/>
    <lineage>
        <taxon>Eukaryota</taxon>
        <taxon>Metazoa</taxon>
        <taxon>Ecdysozoa</taxon>
        <taxon>Arthropoda</taxon>
        <taxon>Hexapoda</taxon>
        <taxon>Insecta</taxon>
        <taxon>Pterygota</taxon>
        <taxon>Neoptera</taxon>
        <taxon>Endopterygota</taxon>
        <taxon>Diptera</taxon>
        <taxon>Brachycera</taxon>
        <taxon>Muscomorpha</taxon>
        <taxon>Oestroidea</taxon>
        <taxon>Calliphoridae</taxon>
        <taxon>Luciliinae</taxon>
        <taxon>Lucilia</taxon>
    </lineage>
</organism>
<sequence length="631" mass="71705">MGDSALKSFIREIFAVKYNSKKYDPESKRIDGSGRCYPNCDSTVWLRSCSQEIIEPIEGHVIGKIPSWINGSLLRNGPGNWQVGDMTFQHLFDCSALLHRFAIHNGRVTYQNRFVQTETLKKNNAAQRIVVTEFGTASVPDPCHSIFDKVSAIFRPDSGSDNCMISIYPFGDEFYTFTESPVIHRINPRTLATEGRLVITDFAGVVSHTSHPHVLPNGTTYNLGMATTKSGPAYSIICFPHGENMFENAYVKAHIPCRWKLHPGYMHTFGITENYFVIVEQPLSISLPEFIKAHVCNQNLSACLKWFEDKPTIFHLVDRKTGQETHTFESEAFFFLHIINQYEEDNYVVIDICCYKDPEMINCMYLESIMNMQSNPDYASLFRGRPLRFVLPLGNTGPNTKNSQKLSQKRRLLKSFTLSGISSRLHQPKLKHSLSQNEDITFMTTNLRTSTNDLSNNNEDSTSREAQENIKYESLVNLVSLANSQAEAYEMPNRQIFIRPELLCDWGCETPRINYENYLAKKYQYFYAISSDVDADNPGTLIKVDVVNKTCKKWCEDNCYPSEPIFVPAPSSRDEDDGVVLASMVWGGFNENKVGLLVLCAKTWNEIGRCEFHTSGPVPKCLHGWYAKDVV</sequence>
<comment type="cofactor">
    <cofactor evidence="5">
        <name>Fe(2+)</name>
        <dbReference type="ChEBI" id="CHEBI:29033"/>
    </cofactor>
    <text evidence="5">Binds 1 Fe(2+) ion per subunit.</text>
</comment>
<dbReference type="STRING" id="7375.A0A0L0BQD9"/>
<dbReference type="OrthoDB" id="1069523at2759"/>
<keyword evidence="4 5" id="KW-0408">Iron</keyword>
<feature type="binding site" evidence="5">
    <location>
        <position position="337"/>
    </location>
    <ligand>
        <name>Fe cation</name>
        <dbReference type="ChEBI" id="CHEBI:24875"/>
        <note>catalytic</note>
    </ligand>
</feature>
<evidence type="ECO:0000256" key="4">
    <source>
        <dbReference type="ARBA" id="ARBA00023004"/>
    </source>
</evidence>
<protein>
    <submittedName>
        <fullName evidence="6">Carotenoid isomerooxygenase</fullName>
    </submittedName>
</protein>
<dbReference type="GO" id="GO:0010436">
    <property type="term" value="F:carotenoid dioxygenase activity"/>
    <property type="evidence" value="ECO:0007669"/>
    <property type="project" value="TreeGrafter"/>
</dbReference>
<evidence type="ECO:0000256" key="3">
    <source>
        <dbReference type="ARBA" id="ARBA00023002"/>
    </source>
</evidence>
<dbReference type="OMA" id="GLTDHYF"/>
<dbReference type="GO" id="GO:0046872">
    <property type="term" value="F:metal ion binding"/>
    <property type="evidence" value="ECO:0007669"/>
    <property type="project" value="UniProtKB-KW"/>
</dbReference>
<evidence type="ECO:0000256" key="2">
    <source>
        <dbReference type="ARBA" id="ARBA00022723"/>
    </source>
</evidence>
<comment type="caution">
    <text evidence="6">The sequence shown here is derived from an EMBL/GenBank/DDBJ whole genome shotgun (WGS) entry which is preliminary data.</text>
</comment>
<dbReference type="Pfam" id="PF03055">
    <property type="entry name" value="RPE65"/>
    <property type="match status" value="1"/>
</dbReference>
<dbReference type="AlphaFoldDB" id="A0A0L0BQD9"/>
<dbReference type="GO" id="GO:0003834">
    <property type="term" value="F:beta-carotene 15,15'-dioxygenase activity"/>
    <property type="evidence" value="ECO:0007669"/>
    <property type="project" value="TreeGrafter"/>
</dbReference>
<name>A0A0L0BQD9_LUCCU</name>
<keyword evidence="7" id="KW-1185">Reference proteome</keyword>
<evidence type="ECO:0000256" key="5">
    <source>
        <dbReference type="PIRSR" id="PIRSR604294-1"/>
    </source>
</evidence>
<dbReference type="GO" id="GO:0016121">
    <property type="term" value="P:carotene catabolic process"/>
    <property type="evidence" value="ECO:0007669"/>
    <property type="project" value="TreeGrafter"/>
</dbReference>
<feature type="binding site" evidence="5">
    <location>
        <position position="211"/>
    </location>
    <ligand>
        <name>Fe cation</name>
        <dbReference type="ChEBI" id="CHEBI:24875"/>
        <note>catalytic</note>
    </ligand>
</feature>
<evidence type="ECO:0000256" key="1">
    <source>
        <dbReference type="ARBA" id="ARBA00006787"/>
    </source>
</evidence>
<dbReference type="EMBL" id="JRES01001623">
    <property type="protein sequence ID" value="KNC21419.1"/>
    <property type="molecule type" value="Genomic_DNA"/>
</dbReference>
<dbReference type="InterPro" id="IPR004294">
    <property type="entry name" value="Carotenoid_Oase"/>
</dbReference>
<keyword evidence="2 5" id="KW-0479">Metal-binding</keyword>
<feature type="binding site" evidence="5">
    <location>
        <position position="267"/>
    </location>
    <ligand>
        <name>Fe cation</name>
        <dbReference type="ChEBI" id="CHEBI:24875"/>
        <note>catalytic</note>
    </ligand>
</feature>